<dbReference type="EMBL" id="CAJOBI010121818">
    <property type="protein sequence ID" value="CAF4682059.1"/>
    <property type="molecule type" value="Genomic_DNA"/>
</dbReference>
<dbReference type="Proteomes" id="UP000681967">
    <property type="component" value="Unassembled WGS sequence"/>
</dbReference>
<dbReference type="EMBL" id="CAJOBH010067075">
    <property type="protein sequence ID" value="CAF4453603.1"/>
    <property type="molecule type" value="Genomic_DNA"/>
</dbReference>
<comment type="caution">
    <text evidence="1">The sequence shown here is derived from an EMBL/GenBank/DDBJ whole genome shotgun (WGS) entry which is preliminary data.</text>
</comment>
<organism evidence="1 3">
    <name type="scientific">Rotaria magnacalcarata</name>
    <dbReference type="NCBI Taxonomy" id="392030"/>
    <lineage>
        <taxon>Eukaryota</taxon>
        <taxon>Metazoa</taxon>
        <taxon>Spiralia</taxon>
        <taxon>Gnathifera</taxon>
        <taxon>Rotifera</taxon>
        <taxon>Eurotatoria</taxon>
        <taxon>Bdelloidea</taxon>
        <taxon>Philodinida</taxon>
        <taxon>Philodinidae</taxon>
        <taxon>Rotaria</taxon>
    </lineage>
</organism>
<evidence type="ECO:0008006" key="4">
    <source>
        <dbReference type="Google" id="ProtNLM"/>
    </source>
</evidence>
<sequence>ALDESLKLLGYSTPIRQSFIECYQANAHQLYTTLANDLALSLPHYENLHWRFDVQ</sequence>
<dbReference type="AlphaFoldDB" id="A0A8S2WP56"/>
<name>A0A8S2WP56_9BILA</name>
<accession>A0A8S2WP56</accession>
<gene>
    <name evidence="1" type="ORF">BYL167_LOCUS33869</name>
    <name evidence="2" type="ORF">SMN809_LOCUS42320</name>
</gene>
<protein>
    <recommendedName>
        <fullName evidence="4">COMM domain-containing protein 2</fullName>
    </recommendedName>
</protein>
<evidence type="ECO:0000313" key="1">
    <source>
        <dbReference type="EMBL" id="CAF4453603.1"/>
    </source>
</evidence>
<reference evidence="1" key="1">
    <citation type="submission" date="2021-02" db="EMBL/GenBank/DDBJ databases">
        <authorList>
            <person name="Nowell W R."/>
        </authorList>
    </citation>
    <scope>NUCLEOTIDE SEQUENCE</scope>
</reference>
<evidence type="ECO:0000313" key="2">
    <source>
        <dbReference type="EMBL" id="CAF4682059.1"/>
    </source>
</evidence>
<feature type="non-terminal residue" evidence="1">
    <location>
        <position position="1"/>
    </location>
</feature>
<dbReference type="Proteomes" id="UP000676336">
    <property type="component" value="Unassembled WGS sequence"/>
</dbReference>
<feature type="non-terminal residue" evidence="1">
    <location>
        <position position="55"/>
    </location>
</feature>
<proteinExistence type="predicted"/>
<evidence type="ECO:0000313" key="3">
    <source>
        <dbReference type="Proteomes" id="UP000681967"/>
    </source>
</evidence>